<dbReference type="AlphaFoldDB" id="A0A8X7C8A5"/>
<protein>
    <submittedName>
        <fullName evidence="1">Uncharacterized protein</fullName>
    </submittedName>
</protein>
<accession>A0A8X7C8A5</accession>
<dbReference type="Proteomes" id="UP000886998">
    <property type="component" value="Unassembled WGS sequence"/>
</dbReference>
<comment type="caution">
    <text evidence="1">The sequence shown here is derived from an EMBL/GenBank/DDBJ whole genome shotgun (WGS) entry which is preliminary data.</text>
</comment>
<sequence length="89" mass="9986">MSSTQKETIDGDLLVESGIDYLMKLGEIIEKNDWKYSHEETLENLLVDTIAVIIPRNGIKLFFGSPPYLNVEASEDSFGIWHSGIALND</sequence>
<proteinExistence type="predicted"/>
<name>A0A8X7C8A5_9ARAC</name>
<evidence type="ECO:0000313" key="2">
    <source>
        <dbReference type="Proteomes" id="UP000886998"/>
    </source>
</evidence>
<gene>
    <name evidence="1" type="ORF">TNIN_210571</name>
</gene>
<dbReference type="EMBL" id="BMAV01013663">
    <property type="protein sequence ID" value="GFY61486.1"/>
    <property type="molecule type" value="Genomic_DNA"/>
</dbReference>
<reference evidence="1" key="1">
    <citation type="submission" date="2020-08" db="EMBL/GenBank/DDBJ databases">
        <title>Multicomponent nature underlies the extraordinary mechanical properties of spider dragline silk.</title>
        <authorList>
            <person name="Kono N."/>
            <person name="Nakamura H."/>
            <person name="Mori M."/>
            <person name="Yoshida Y."/>
            <person name="Ohtoshi R."/>
            <person name="Malay A.D."/>
            <person name="Moran D.A.P."/>
            <person name="Tomita M."/>
            <person name="Numata K."/>
            <person name="Arakawa K."/>
        </authorList>
    </citation>
    <scope>NUCLEOTIDE SEQUENCE</scope>
</reference>
<keyword evidence="2" id="KW-1185">Reference proteome</keyword>
<organism evidence="1 2">
    <name type="scientific">Trichonephila inaurata madagascariensis</name>
    <dbReference type="NCBI Taxonomy" id="2747483"/>
    <lineage>
        <taxon>Eukaryota</taxon>
        <taxon>Metazoa</taxon>
        <taxon>Ecdysozoa</taxon>
        <taxon>Arthropoda</taxon>
        <taxon>Chelicerata</taxon>
        <taxon>Arachnida</taxon>
        <taxon>Araneae</taxon>
        <taxon>Araneomorphae</taxon>
        <taxon>Entelegynae</taxon>
        <taxon>Araneoidea</taxon>
        <taxon>Nephilidae</taxon>
        <taxon>Trichonephila</taxon>
        <taxon>Trichonephila inaurata</taxon>
    </lineage>
</organism>
<dbReference type="OrthoDB" id="6117597at2759"/>
<evidence type="ECO:0000313" key="1">
    <source>
        <dbReference type="EMBL" id="GFY61486.1"/>
    </source>
</evidence>